<evidence type="ECO:0000259" key="1">
    <source>
        <dbReference type="Pfam" id="PF22653"/>
    </source>
</evidence>
<organism evidence="2 3">
    <name type="scientific">Brucella grignonensis</name>
    <dbReference type="NCBI Taxonomy" id="94627"/>
    <lineage>
        <taxon>Bacteria</taxon>
        <taxon>Pseudomonadati</taxon>
        <taxon>Pseudomonadota</taxon>
        <taxon>Alphaproteobacteria</taxon>
        <taxon>Hyphomicrobiales</taxon>
        <taxon>Brucellaceae</taxon>
        <taxon>Brucella/Ochrobactrum group</taxon>
        <taxon>Brucella</taxon>
    </lineage>
</organism>
<reference evidence="2 3" key="1">
    <citation type="submission" date="2017-07" db="EMBL/GenBank/DDBJ databases">
        <title>Phylogenetic study on the rhizospheric bacterium Ochrobactrum sp. A44.</title>
        <authorList>
            <person name="Krzyzanowska D.M."/>
            <person name="Ossowicki A."/>
            <person name="Rajewska M."/>
            <person name="Maciag T."/>
            <person name="Kaczynski Z."/>
            <person name="Czerwicka M."/>
            <person name="Jafra S."/>
        </authorList>
    </citation>
    <scope>NUCLEOTIDE SEQUENCE [LARGE SCALE GENOMIC DNA]</scope>
    <source>
        <strain evidence="2 3">OgA9a</strain>
    </source>
</reference>
<dbReference type="Pfam" id="PF22653">
    <property type="entry name" value="DUF7007"/>
    <property type="match status" value="1"/>
</dbReference>
<feature type="non-terminal residue" evidence="2">
    <location>
        <position position="324"/>
    </location>
</feature>
<dbReference type="InterPro" id="IPR054276">
    <property type="entry name" value="DUF7007"/>
</dbReference>
<dbReference type="Proteomes" id="UP000216478">
    <property type="component" value="Unassembled WGS sequence"/>
</dbReference>
<accession>A0A256FXR4</accession>
<gene>
    <name evidence="2" type="ORF">CEV33_4811</name>
</gene>
<feature type="domain" description="DUF7007" evidence="1">
    <location>
        <begin position="254"/>
        <end position="323"/>
    </location>
</feature>
<evidence type="ECO:0000313" key="2">
    <source>
        <dbReference type="EMBL" id="OYR19635.1"/>
    </source>
</evidence>
<dbReference type="EMBL" id="NNRL01000104">
    <property type="protein sequence ID" value="OYR19635.1"/>
    <property type="molecule type" value="Genomic_DNA"/>
</dbReference>
<name>A0A256FXR4_9HYPH</name>
<keyword evidence="3" id="KW-1185">Reference proteome</keyword>
<dbReference type="AlphaFoldDB" id="A0A256FXR4"/>
<proteinExistence type="predicted"/>
<evidence type="ECO:0000313" key="3">
    <source>
        <dbReference type="Proteomes" id="UP000216478"/>
    </source>
</evidence>
<comment type="caution">
    <text evidence="2">The sequence shown here is derived from an EMBL/GenBank/DDBJ whole genome shotgun (WGS) entry which is preliminary data.</text>
</comment>
<sequence>MSAQLIYDLVPLGSTLTYSDGSPRPPERHRKKLAAWENRNSGGRLIRKQAEARVGNTTIPASITLHEGDYGSQGTIVLRVHRTFSVDSDLKFTVKERPAIGSVLVLDRAGDDAELVHLAADRTAAAECRAAGNYGRYGSRGQCGGEDGRMSAPASETNVVETSGFPGVSFGKSADGLPVALVDEHAFAMAPARNGRHFLVTGWRIRRPMADWTRSDFYGHGGDLADEKAFRAKVLENAEHQREKIALGRREERSTANTPWGPSQGTTVYADGVVFHSTAGHGGFLLSPDRNRKVHPSIRVTGGAYEEDEAWAIVAFSFPHLFTA</sequence>
<protein>
    <recommendedName>
        <fullName evidence="1">DUF7007 domain-containing protein</fullName>
    </recommendedName>
</protein>